<dbReference type="SMART" id="SM00248">
    <property type="entry name" value="ANK"/>
    <property type="match status" value="7"/>
</dbReference>
<feature type="repeat" description="ANK" evidence="3">
    <location>
        <begin position="202"/>
        <end position="234"/>
    </location>
</feature>
<reference evidence="7" key="1">
    <citation type="submission" date="2025-08" db="UniProtKB">
        <authorList>
            <consortium name="RefSeq"/>
        </authorList>
    </citation>
    <scope>IDENTIFICATION</scope>
    <source>
        <tissue evidence="7">Gonads</tissue>
    </source>
</reference>
<dbReference type="InterPro" id="IPR001496">
    <property type="entry name" value="SOCS_box"/>
</dbReference>
<feature type="repeat" description="ANK" evidence="3">
    <location>
        <begin position="140"/>
        <end position="168"/>
    </location>
</feature>
<proteinExistence type="predicted"/>
<keyword evidence="1" id="KW-0677">Repeat</keyword>
<dbReference type="RefSeq" id="XP_013380620.1">
    <property type="nucleotide sequence ID" value="XM_013525166.1"/>
</dbReference>
<evidence type="ECO:0000313" key="6">
    <source>
        <dbReference type="Proteomes" id="UP000085678"/>
    </source>
</evidence>
<dbReference type="SUPFAM" id="SSF48403">
    <property type="entry name" value="Ankyrin repeat"/>
    <property type="match status" value="1"/>
</dbReference>
<dbReference type="PROSITE" id="PS50297">
    <property type="entry name" value="ANK_REP_REGION"/>
    <property type="match status" value="5"/>
</dbReference>
<dbReference type="GeneID" id="106151761"/>
<dbReference type="SUPFAM" id="SSF158235">
    <property type="entry name" value="SOCS box-like"/>
    <property type="match status" value="1"/>
</dbReference>
<dbReference type="AlphaFoldDB" id="A0A1S3H3B0"/>
<evidence type="ECO:0000259" key="5">
    <source>
        <dbReference type="PROSITE" id="PS50225"/>
    </source>
</evidence>
<feature type="repeat" description="ANK" evidence="3">
    <location>
        <begin position="235"/>
        <end position="267"/>
    </location>
</feature>
<dbReference type="PANTHER" id="PTHR24198">
    <property type="entry name" value="ANKYRIN REPEAT AND PROTEIN KINASE DOMAIN-CONTAINING PROTEIN"/>
    <property type="match status" value="1"/>
</dbReference>
<dbReference type="CDD" id="cd03587">
    <property type="entry name" value="SOCS"/>
    <property type="match status" value="1"/>
</dbReference>
<evidence type="ECO:0000256" key="4">
    <source>
        <dbReference type="SAM" id="MobiDB-lite"/>
    </source>
</evidence>
<dbReference type="InParanoid" id="A0A1S3H3B0"/>
<feature type="region of interest" description="Disordered" evidence="4">
    <location>
        <begin position="70"/>
        <end position="99"/>
    </location>
</feature>
<evidence type="ECO:0000313" key="7">
    <source>
        <dbReference type="RefSeq" id="XP_013380620.1"/>
    </source>
</evidence>
<organism evidence="6 7">
    <name type="scientific">Lingula anatina</name>
    <name type="common">Brachiopod</name>
    <name type="synonym">Lingula unguis</name>
    <dbReference type="NCBI Taxonomy" id="7574"/>
    <lineage>
        <taxon>Eukaryota</taxon>
        <taxon>Metazoa</taxon>
        <taxon>Spiralia</taxon>
        <taxon>Lophotrochozoa</taxon>
        <taxon>Brachiopoda</taxon>
        <taxon>Linguliformea</taxon>
        <taxon>Lingulata</taxon>
        <taxon>Lingulida</taxon>
        <taxon>Linguloidea</taxon>
        <taxon>Lingulidae</taxon>
        <taxon>Lingula</taxon>
    </lineage>
</organism>
<dbReference type="Gene3D" id="1.10.750.20">
    <property type="entry name" value="SOCS box"/>
    <property type="match status" value="1"/>
</dbReference>
<dbReference type="Pfam" id="PF00023">
    <property type="entry name" value="Ank"/>
    <property type="match status" value="1"/>
</dbReference>
<keyword evidence="6" id="KW-1185">Reference proteome</keyword>
<evidence type="ECO:0000256" key="3">
    <source>
        <dbReference type="PROSITE-ProRule" id="PRU00023"/>
    </source>
</evidence>
<evidence type="ECO:0000256" key="1">
    <source>
        <dbReference type="ARBA" id="ARBA00022737"/>
    </source>
</evidence>
<keyword evidence="2 3" id="KW-0040">ANK repeat</keyword>
<dbReference type="PANTHER" id="PTHR24198:SF165">
    <property type="entry name" value="ANKYRIN REPEAT-CONTAINING PROTEIN-RELATED"/>
    <property type="match status" value="1"/>
</dbReference>
<dbReference type="InterPro" id="IPR002110">
    <property type="entry name" value="Ankyrin_rpt"/>
</dbReference>
<dbReference type="Proteomes" id="UP000085678">
    <property type="component" value="Unplaced"/>
</dbReference>
<gene>
    <name evidence="7" type="primary">LOC106151761</name>
</gene>
<dbReference type="InterPro" id="IPR036036">
    <property type="entry name" value="SOCS_box-like_dom_sf"/>
</dbReference>
<evidence type="ECO:0000256" key="2">
    <source>
        <dbReference type="ARBA" id="ARBA00023043"/>
    </source>
</evidence>
<feature type="repeat" description="ANK" evidence="3">
    <location>
        <begin position="169"/>
        <end position="201"/>
    </location>
</feature>
<dbReference type="OrthoDB" id="194358at2759"/>
<feature type="repeat" description="ANK" evidence="3">
    <location>
        <begin position="268"/>
        <end position="300"/>
    </location>
</feature>
<dbReference type="Gene3D" id="1.25.40.20">
    <property type="entry name" value="Ankyrin repeat-containing domain"/>
    <property type="match status" value="2"/>
</dbReference>
<protein>
    <submittedName>
        <fullName evidence="7">Serine/threonine-protein phosphatase 6 regulatory ankyrin repeat subunit C</fullName>
    </submittedName>
</protein>
<dbReference type="Pfam" id="PF07525">
    <property type="entry name" value="SOCS_box"/>
    <property type="match status" value="1"/>
</dbReference>
<dbReference type="Pfam" id="PF12796">
    <property type="entry name" value="Ank_2"/>
    <property type="match status" value="2"/>
</dbReference>
<dbReference type="InterPro" id="IPR036770">
    <property type="entry name" value="Ankyrin_rpt-contain_sf"/>
</dbReference>
<accession>A0A1S3H3B0</accession>
<dbReference type="GO" id="GO:0035556">
    <property type="term" value="P:intracellular signal transduction"/>
    <property type="evidence" value="ECO:0007669"/>
    <property type="project" value="InterPro"/>
</dbReference>
<dbReference type="PROSITE" id="PS50225">
    <property type="entry name" value="SOCS"/>
    <property type="match status" value="1"/>
</dbReference>
<dbReference type="KEGG" id="lak:106151761"/>
<dbReference type="STRING" id="7574.A0A1S3H3B0"/>
<sequence length="438" mass="47830">MKYSFKNQHLLTYLKFHMGNCVSSNSSNQDSAIFLQLSSKGEAALVLDNTRGFVSKPLFPKRRSGPESHVLKDGCYTHNDGGSNENDEIDGDDGERVSPNTPSEHLFSDIHSASISFVRGIHHLSIRSSRKWSNNWLSQPLHEAAYYGHQHVVDLFIDAGINLNGYDKGHNTALSLAAKRGHIHIVQRLVQAGCDVNAVNNGGNTVLHLMASTGDDDITELLLKAGADANIFNSQNHTPIYLALTHRNLAVLNKLIAGGANVHHQALSGQTYLHLAALDGFPQAVLQLLKNGAEFNVQDCNGNTPLILATKARCLKSMQYLLQFGCNPNLQNGLGKNAFHYATLAAPHADERALIMLLLAGAQIDKHDREMLSTAILGSQTASLLDDLLLSVPSLQQICRLAIRTKLKIPILPKVAMLPLPKVLKYYVILNDLGGLTR</sequence>
<feature type="repeat" description="ANK" evidence="3">
    <location>
        <begin position="301"/>
        <end position="333"/>
    </location>
</feature>
<name>A0A1S3H3B0_LINAN</name>
<dbReference type="SMART" id="SM00969">
    <property type="entry name" value="SOCS_box"/>
    <property type="match status" value="1"/>
</dbReference>
<feature type="domain" description="SOCS box" evidence="5">
    <location>
        <begin position="391"/>
        <end position="428"/>
    </location>
</feature>
<dbReference type="PROSITE" id="PS50088">
    <property type="entry name" value="ANK_REPEAT"/>
    <property type="match status" value="6"/>
</dbReference>